<feature type="compositionally biased region" description="Low complexity" evidence="1">
    <location>
        <begin position="41"/>
        <end position="58"/>
    </location>
</feature>
<feature type="region of interest" description="Disordered" evidence="1">
    <location>
        <begin position="38"/>
        <end position="64"/>
    </location>
</feature>
<protein>
    <submittedName>
        <fullName evidence="2">Uncharacterized protein</fullName>
    </submittedName>
</protein>
<sequence>MKVIVNTSGFYGGTWFEASDKEVSMPDGVARAFLPPRGHQLGLPSSSKKAGGKAVAKPDTVKSE</sequence>
<reference evidence="2 3" key="1">
    <citation type="submission" date="2023-10" db="EMBL/GenBank/DDBJ databases">
        <authorList>
            <person name="Venkata Ramana C."/>
            <person name="Sasikala C."/>
            <person name="Dhurka M."/>
        </authorList>
    </citation>
    <scope>NUCLEOTIDE SEQUENCE [LARGE SCALE GENOMIC DNA]</scope>
    <source>
        <strain evidence="2 3">KCTC 32151</strain>
    </source>
</reference>
<comment type="caution">
    <text evidence="2">The sequence shown here is derived from an EMBL/GenBank/DDBJ whole genome shotgun (WGS) entry which is preliminary data.</text>
</comment>
<name>A0ABU4AJB4_9HYPH</name>
<dbReference type="Proteomes" id="UP001185659">
    <property type="component" value="Unassembled WGS sequence"/>
</dbReference>
<proteinExistence type="predicted"/>
<dbReference type="EMBL" id="JAWLIP010000003">
    <property type="protein sequence ID" value="MDV6226345.1"/>
    <property type="molecule type" value="Genomic_DNA"/>
</dbReference>
<dbReference type="RefSeq" id="WP_206546838.1">
    <property type="nucleotide sequence ID" value="NZ_JAFKDA010000023.1"/>
</dbReference>
<keyword evidence="3" id="KW-1185">Reference proteome</keyword>
<evidence type="ECO:0000313" key="3">
    <source>
        <dbReference type="Proteomes" id="UP001185659"/>
    </source>
</evidence>
<evidence type="ECO:0000256" key="1">
    <source>
        <dbReference type="SAM" id="MobiDB-lite"/>
    </source>
</evidence>
<accession>A0ABU4AJB4</accession>
<organism evidence="2 3">
    <name type="scientific">Nitratireductor aquimarinus</name>
    <dbReference type="NCBI Taxonomy" id="889300"/>
    <lineage>
        <taxon>Bacteria</taxon>
        <taxon>Pseudomonadati</taxon>
        <taxon>Pseudomonadota</taxon>
        <taxon>Alphaproteobacteria</taxon>
        <taxon>Hyphomicrobiales</taxon>
        <taxon>Phyllobacteriaceae</taxon>
        <taxon>Nitratireductor</taxon>
    </lineage>
</organism>
<gene>
    <name evidence="2" type="ORF">R2G56_08615</name>
</gene>
<evidence type="ECO:0000313" key="2">
    <source>
        <dbReference type="EMBL" id="MDV6226345.1"/>
    </source>
</evidence>